<comment type="caution">
    <text evidence="1">The sequence shown here is derived from an EMBL/GenBank/DDBJ whole genome shotgun (WGS) entry which is preliminary data.</text>
</comment>
<sequence length="359" mass="40098">MKELYFSCHAPTATSPEAAIRQLRENVLRALAEKAFCPSDMVFMRLFCSDVYTHARLLPSIWPDTTPCQRVLIGQTPLDSAYISLQAYCIRDAQKRLEQDGSLLVQHGAYRSLWTLDHPPAPSDSCSQSDAVIAALRDKLRRHGMTLRDHVIRTWYYVRDVDNNYAGMIKSRVSQYEACGLGPQTHFIASTGIEACAPQPHTLVWLHGYAQLGLQPEQITYLKATDHLSPTHVYGVNFERGTRILYGDRMHGRISGTASIDHEGHVLHKGDVVRQFERAVENVAALLHEGAMSLQHLQAATIYLRDSHDCPRIAPLVKSLLPANCAVNITHGPVCRPDWLVEIEGEAIAPCQSAFPPFL</sequence>
<dbReference type="Gene3D" id="3.30.1330.40">
    <property type="entry name" value="RutC-like"/>
    <property type="match status" value="1"/>
</dbReference>
<dbReference type="GO" id="GO:0019239">
    <property type="term" value="F:deaminase activity"/>
    <property type="evidence" value="ECO:0007669"/>
    <property type="project" value="TreeGrafter"/>
</dbReference>
<dbReference type="EMBL" id="DWZD01000054">
    <property type="protein sequence ID" value="HJA80115.1"/>
    <property type="molecule type" value="Genomic_DNA"/>
</dbReference>
<dbReference type="GO" id="GO:0005829">
    <property type="term" value="C:cytosol"/>
    <property type="evidence" value="ECO:0007669"/>
    <property type="project" value="TreeGrafter"/>
</dbReference>
<proteinExistence type="predicted"/>
<dbReference type="PANTHER" id="PTHR11803">
    <property type="entry name" value="2-IMINOBUTANOATE/2-IMINOPROPANOATE DEAMINASE RIDA"/>
    <property type="match status" value="1"/>
</dbReference>
<evidence type="ECO:0000313" key="1">
    <source>
        <dbReference type="EMBL" id="HJA80115.1"/>
    </source>
</evidence>
<evidence type="ECO:0000313" key="2">
    <source>
        <dbReference type="Proteomes" id="UP000823821"/>
    </source>
</evidence>
<organism evidence="1 2">
    <name type="scientific">Candidatus Desulfovibrio intestinavium</name>
    <dbReference type="NCBI Taxonomy" id="2838534"/>
    <lineage>
        <taxon>Bacteria</taxon>
        <taxon>Pseudomonadati</taxon>
        <taxon>Thermodesulfobacteriota</taxon>
        <taxon>Desulfovibrionia</taxon>
        <taxon>Desulfovibrionales</taxon>
        <taxon>Desulfovibrionaceae</taxon>
        <taxon>Desulfovibrio</taxon>
    </lineage>
</organism>
<name>A0A9D2KSQ4_9BACT</name>
<dbReference type="InterPro" id="IPR006175">
    <property type="entry name" value="YjgF/YER057c/UK114"/>
</dbReference>
<dbReference type="InterPro" id="IPR035959">
    <property type="entry name" value="RutC-like_sf"/>
</dbReference>
<protein>
    <recommendedName>
        <fullName evidence="3">Translation initiation inhibitor</fullName>
    </recommendedName>
</protein>
<gene>
    <name evidence="1" type="ORF">H9784_11215</name>
</gene>
<dbReference type="Pfam" id="PF01042">
    <property type="entry name" value="Ribonuc_L-PSP"/>
    <property type="match status" value="1"/>
</dbReference>
<dbReference type="AlphaFoldDB" id="A0A9D2KSQ4"/>
<accession>A0A9D2KSQ4</accession>
<reference evidence="1" key="1">
    <citation type="journal article" date="2021" name="PeerJ">
        <title>Extensive microbial diversity within the chicken gut microbiome revealed by metagenomics and culture.</title>
        <authorList>
            <person name="Gilroy R."/>
            <person name="Ravi A."/>
            <person name="Getino M."/>
            <person name="Pursley I."/>
            <person name="Horton D.L."/>
            <person name="Alikhan N.F."/>
            <person name="Baker D."/>
            <person name="Gharbi K."/>
            <person name="Hall N."/>
            <person name="Watson M."/>
            <person name="Adriaenssens E.M."/>
            <person name="Foster-Nyarko E."/>
            <person name="Jarju S."/>
            <person name="Secka A."/>
            <person name="Antonio M."/>
            <person name="Oren A."/>
            <person name="Chaudhuri R.R."/>
            <person name="La Ragione R."/>
            <person name="Hildebrand F."/>
            <person name="Pallen M.J."/>
        </authorList>
    </citation>
    <scope>NUCLEOTIDE SEQUENCE</scope>
    <source>
        <strain evidence="1">5032</strain>
    </source>
</reference>
<dbReference type="Proteomes" id="UP000823821">
    <property type="component" value="Unassembled WGS sequence"/>
</dbReference>
<dbReference type="SUPFAM" id="SSF55298">
    <property type="entry name" value="YjgF-like"/>
    <property type="match status" value="1"/>
</dbReference>
<reference evidence="1" key="2">
    <citation type="submission" date="2021-04" db="EMBL/GenBank/DDBJ databases">
        <authorList>
            <person name="Gilroy R."/>
        </authorList>
    </citation>
    <scope>NUCLEOTIDE SEQUENCE</scope>
    <source>
        <strain evidence="1">5032</strain>
    </source>
</reference>
<evidence type="ECO:0008006" key="3">
    <source>
        <dbReference type="Google" id="ProtNLM"/>
    </source>
</evidence>
<dbReference type="PANTHER" id="PTHR11803:SF39">
    <property type="entry name" value="2-IMINOBUTANOATE_2-IMINOPROPANOATE DEAMINASE"/>
    <property type="match status" value="1"/>
</dbReference>